<dbReference type="KEGG" id="cmt:CCM_04642"/>
<dbReference type="GeneID" id="18166664"/>
<evidence type="ECO:0000313" key="3">
    <source>
        <dbReference type="EMBL" id="EGX93269.1"/>
    </source>
</evidence>
<dbReference type="InterPro" id="IPR046536">
    <property type="entry name" value="DUF6601"/>
</dbReference>
<dbReference type="eggNOG" id="ENOG502SI6N">
    <property type="taxonomic scope" value="Eukaryota"/>
</dbReference>
<dbReference type="STRING" id="983644.G3JGD9"/>
<feature type="transmembrane region" description="Helical" evidence="2">
    <location>
        <begin position="294"/>
        <end position="321"/>
    </location>
</feature>
<dbReference type="PANTHER" id="PTHR34414:SF1">
    <property type="entry name" value="SUBTILISIN-LIKE SERINE PROTEASE"/>
    <property type="match status" value="1"/>
</dbReference>
<protein>
    <recommendedName>
        <fullName evidence="5">Subtilisin-like serine protease</fullName>
    </recommendedName>
</protein>
<dbReference type="EMBL" id="JH126401">
    <property type="protein sequence ID" value="EGX93269.1"/>
    <property type="molecule type" value="Genomic_DNA"/>
</dbReference>
<dbReference type="VEuPathDB" id="FungiDB:CCM_04642"/>
<evidence type="ECO:0000256" key="1">
    <source>
        <dbReference type="SAM" id="MobiDB-lite"/>
    </source>
</evidence>
<keyword evidence="2" id="KW-1133">Transmembrane helix</keyword>
<reference evidence="3 4" key="1">
    <citation type="journal article" date="2011" name="Genome Biol.">
        <title>Genome sequence of the insect pathogenic fungus Cordyceps militaris, a valued traditional Chinese medicine.</title>
        <authorList>
            <person name="Zheng P."/>
            <person name="Xia Y."/>
            <person name="Xiao G."/>
            <person name="Xiong C."/>
            <person name="Hu X."/>
            <person name="Zhang S."/>
            <person name="Zheng H."/>
            <person name="Huang Y."/>
            <person name="Zhou Y."/>
            <person name="Wang S."/>
            <person name="Zhao G.P."/>
            <person name="Liu X."/>
            <person name="St Leger R.J."/>
            <person name="Wang C."/>
        </authorList>
    </citation>
    <scope>NUCLEOTIDE SEQUENCE [LARGE SCALE GENOMIC DNA]</scope>
    <source>
        <strain evidence="3 4">CM01</strain>
    </source>
</reference>
<name>G3JGD9_CORMM</name>
<feature type="region of interest" description="Disordered" evidence="1">
    <location>
        <begin position="42"/>
        <end position="61"/>
    </location>
</feature>
<sequence>MVETLPLPKAASSSRTTMAAPFTSDVFDEAAATASQNTATDDLLALPASHRTRRSDHGPGDDIVLPATHMREFLQNELLVPRLNEAAPWLWQCGRPMPPRPLHYQLLLRRAVAVTEDPDLHLVWSKGRIFVKPLPAWLLRRSVWEAHLGGGGGGDEQLGACARGFLFSYCALVAYRSDFRIATETGLLPEQLTWAAWKALSRQVLDGHSYAQVNPRYWYGELRLGRLNGIYRFRLGRLVRGYTAVDAPAVYTDLLQDNLGVLAALLVYVVVVLTAMQVGLAVDDLKANSAFRNASYYFTVISILLPLAGVLVIAVLFLPIFCTNWRATKRYEADRFRHIGVDGIRKQERGSSSSLQA</sequence>
<evidence type="ECO:0000313" key="4">
    <source>
        <dbReference type="Proteomes" id="UP000001610"/>
    </source>
</evidence>
<dbReference type="AlphaFoldDB" id="G3JGD9"/>
<dbReference type="OMA" id="MIVSNWR"/>
<dbReference type="OrthoDB" id="5086500at2759"/>
<dbReference type="Proteomes" id="UP000001610">
    <property type="component" value="Unassembled WGS sequence"/>
</dbReference>
<dbReference type="InParanoid" id="G3JGD9"/>
<evidence type="ECO:0008006" key="5">
    <source>
        <dbReference type="Google" id="ProtNLM"/>
    </source>
</evidence>
<dbReference type="PANTHER" id="PTHR34414">
    <property type="entry name" value="HET DOMAIN-CONTAINING PROTEIN-RELATED"/>
    <property type="match status" value="1"/>
</dbReference>
<dbReference type="HOGENOM" id="CLU_043687_0_0_1"/>
<gene>
    <name evidence="3" type="ORF">CCM_04642</name>
</gene>
<accession>G3JGD9</accession>
<proteinExistence type="predicted"/>
<evidence type="ECO:0000256" key="2">
    <source>
        <dbReference type="SAM" id="Phobius"/>
    </source>
</evidence>
<dbReference type="RefSeq" id="XP_006669852.1">
    <property type="nucleotide sequence ID" value="XM_006669789.1"/>
</dbReference>
<keyword evidence="2" id="KW-0472">Membrane</keyword>
<dbReference type="Pfam" id="PF20246">
    <property type="entry name" value="DUF6601"/>
    <property type="match status" value="1"/>
</dbReference>
<organism evidence="3 4">
    <name type="scientific">Cordyceps militaris (strain CM01)</name>
    <name type="common">Caterpillar fungus</name>
    <dbReference type="NCBI Taxonomy" id="983644"/>
    <lineage>
        <taxon>Eukaryota</taxon>
        <taxon>Fungi</taxon>
        <taxon>Dikarya</taxon>
        <taxon>Ascomycota</taxon>
        <taxon>Pezizomycotina</taxon>
        <taxon>Sordariomycetes</taxon>
        <taxon>Hypocreomycetidae</taxon>
        <taxon>Hypocreales</taxon>
        <taxon>Cordycipitaceae</taxon>
        <taxon>Cordyceps</taxon>
    </lineage>
</organism>
<feature type="transmembrane region" description="Helical" evidence="2">
    <location>
        <begin position="259"/>
        <end position="282"/>
    </location>
</feature>
<keyword evidence="4" id="KW-1185">Reference proteome</keyword>
<keyword evidence="2" id="KW-0812">Transmembrane</keyword>